<dbReference type="PROSITE" id="PS50110">
    <property type="entry name" value="RESPONSE_REGULATORY"/>
    <property type="match status" value="1"/>
</dbReference>
<evidence type="ECO:0000256" key="8">
    <source>
        <dbReference type="ARBA" id="ARBA00022777"/>
    </source>
</evidence>
<evidence type="ECO:0000256" key="6">
    <source>
        <dbReference type="ARBA" id="ARBA00022679"/>
    </source>
</evidence>
<keyword evidence="9" id="KW-0067">ATP-binding</keyword>
<dbReference type="InterPro" id="IPR029016">
    <property type="entry name" value="GAF-like_dom_sf"/>
</dbReference>
<evidence type="ECO:0000256" key="12">
    <source>
        <dbReference type="PROSITE-ProRule" id="PRU00169"/>
    </source>
</evidence>
<proteinExistence type="predicted"/>
<dbReference type="SMART" id="SM00065">
    <property type="entry name" value="GAF"/>
    <property type="match status" value="1"/>
</dbReference>
<dbReference type="InterPro" id="IPR043150">
    <property type="entry name" value="Phytochrome_PHY_sf"/>
</dbReference>
<evidence type="ECO:0000313" key="15">
    <source>
        <dbReference type="EMBL" id="GAA3996668.1"/>
    </source>
</evidence>
<dbReference type="Pfam" id="PF00072">
    <property type="entry name" value="Response_reg"/>
    <property type="match status" value="1"/>
</dbReference>
<keyword evidence="16" id="KW-1185">Reference proteome</keyword>
<dbReference type="InterPro" id="IPR003018">
    <property type="entry name" value="GAF"/>
</dbReference>
<evidence type="ECO:0000256" key="9">
    <source>
        <dbReference type="ARBA" id="ARBA00022840"/>
    </source>
</evidence>
<name>A0ABP7RFC6_9SPHN</name>
<dbReference type="Pfam" id="PF00360">
    <property type="entry name" value="PHY"/>
    <property type="match status" value="1"/>
</dbReference>
<reference evidence="16" key="1">
    <citation type="journal article" date="2019" name="Int. J. Syst. Evol. Microbiol.">
        <title>The Global Catalogue of Microorganisms (GCM) 10K type strain sequencing project: providing services to taxonomists for standard genome sequencing and annotation.</title>
        <authorList>
            <consortium name="The Broad Institute Genomics Platform"/>
            <consortium name="The Broad Institute Genome Sequencing Center for Infectious Disease"/>
            <person name="Wu L."/>
            <person name="Ma J."/>
        </authorList>
    </citation>
    <scope>NUCLEOTIDE SEQUENCE [LARGE SCALE GENOMIC DNA]</scope>
    <source>
        <strain evidence="16">JCM 16603</strain>
    </source>
</reference>
<feature type="modified residue" description="4-aspartylphosphate" evidence="12">
    <location>
        <position position="810"/>
    </location>
</feature>
<evidence type="ECO:0000256" key="3">
    <source>
        <dbReference type="ARBA" id="ARBA00022543"/>
    </source>
</evidence>
<keyword evidence="8 15" id="KW-0418">Kinase</keyword>
<feature type="domain" description="Phytochrome chromophore attachment site" evidence="13">
    <location>
        <begin position="153"/>
        <end position="311"/>
    </location>
</feature>
<dbReference type="Gene3D" id="3.40.50.2300">
    <property type="match status" value="1"/>
</dbReference>
<dbReference type="Gene3D" id="3.30.565.10">
    <property type="entry name" value="Histidine kinase-like ATPase, C-terminal domain"/>
    <property type="match status" value="1"/>
</dbReference>
<dbReference type="Gene3D" id="3.30.450.270">
    <property type="match status" value="1"/>
</dbReference>
<dbReference type="EC" id="2.7.13.3" evidence="2"/>
<dbReference type="PANTHER" id="PTHR41523:SF8">
    <property type="entry name" value="ETHYLENE RESPONSE SENSOR PROTEIN"/>
    <property type="match status" value="1"/>
</dbReference>
<evidence type="ECO:0000256" key="2">
    <source>
        <dbReference type="ARBA" id="ARBA00012438"/>
    </source>
</evidence>
<dbReference type="InterPro" id="IPR013654">
    <property type="entry name" value="PAS_2"/>
</dbReference>
<dbReference type="Pfam" id="PF08446">
    <property type="entry name" value="PAS_2"/>
    <property type="match status" value="1"/>
</dbReference>
<comment type="caution">
    <text evidence="15">The sequence shown here is derived from an EMBL/GenBank/DDBJ whole genome shotgun (WGS) entry which is preliminary data.</text>
</comment>
<feature type="domain" description="Response regulatory" evidence="14">
    <location>
        <begin position="760"/>
        <end position="871"/>
    </location>
</feature>
<dbReference type="EMBL" id="BAAAZD010000001">
    <property type="protein sequence ID" value="GAA3996668.1"/>
    <property type="molecule type" value="Genomic_DNA"/>
</dbReference>
<dbReference type="PANTHER" id="PTHR41523">
    <property type="entry name" value="TWO-COMPONENT SYSTEM SENSOR PROTEIN"/>
    <property type="match status" value="1"/>
</dbReference>
<dbReference type="InterPro" id="IPR013515">
    <property type="entry name" value="Phytochrome_cen-reg"/>
</dbReference>
<dbReference type="SUPFAM" id="SSF55785">
    <property type="entry name" value="PYP-like sensor domain (PAS domain)"/>
    <property type="match status" value="1"/>
</dbReference>
<gene>
    <name evidence="15" type="ORF">GCM10022211_02190</name>
</gene>
<dbReference type="InterPro" id="IPR036890">
    <property type="entry name" value="HATPase_C_sf"/>
</dbReference>
<dbReference type="SUPFAM" id="SSF55781">
    <property type="entry name" value="GAF domain-like"/>
    <property type="match status" value="2"/>
</dbReference>
<dbReference type="Proteomes" id="UP001501310">
    <property type="component" value="Unassembled WGS sequence"/>
</dbReference>
<keyword evidence="10" id="KW-0157">Chromophore</keyword>
<keyword evidence="7" id="KW-0547">Nucleotide-binding</keyword>
<dbReference type="Gene3D" id="3.30.450.40">
    <property type="match status" value="1"/>
</dbReference>
<evidence type="ECO:0000256" key="10">
    <source>
        <dbReference type="ARBA" id="ARBA00022991"/>
    </source>
</evidence>
<dbReference type="SUPFAM" id="SSF52172">
    <property type="entry name" value="CheY-like"/>
    <property type="match status" value="1"/>
</dbReference>
<protein>
    <recommendedName>
        <fullName evidence="2">histidine kinase</fullName>
        <ecNumber evidence="2">2.7.13.3</ecNumber>
    </recommendedName>
</protein>
<dbReference type="InterPro" id="IPR011006">
    <property type="entry name" value="CheY-like_superfamily"/>
</dbReference>
<keyword evidence="4 12" id="KW-0597">Phosphoprotein</keyword>
<dbReference type="Pfam" id="PF01590">
    <property type="entry name" value="GAF"/>
    <property type="match status" value="1"/>
</dbReference>
<keyword evidence="6" id="KW-0808">Transferase</keyword>
<accession>A0ABP7RFC6</accession>
<dbReference type="Gene3D" id="3.30.450.20">
    <property type="entry name" value="PAS domain"/>
    <property type="match status" value="1"/>
</dbReference>
<evidence type="ECO:0000256" key="5">
    <source>
        <dbReference type="ARBA" id="ARBA00022606"/>
    </source>
</evidence>
<sequence length="871" mass="96228">MTITPAAVADPAAVDLTNCDREPIHIPGAILPHGAMLVIDLATWNIVQAAGDSVGLLGRPLDTLVGAQADNLFSAEQMDKLRALIADNDLIKPRHLLNPFLRVSDDRPLDASVHKTDGLLVIEVEQADPADVHAQNPLGCVQEMLHGLDAIPTLDGFCQAAAQRVKQITGYDRVMVYRFLEDGAGWVFAESREERLEPFLDLHYPASDIPKQARALYLQNWLRLITQVDYEPARLVPTDNPVTGKPLDMSQALLRDVSPIHREYLRNMGVDASMSISIIREGKLWGLFACHHYSPRRLPRHLRAVCELFGSMFSLQLEARERAEQFEARLASRKVLQQLMHNLADDEDYGQGLIRNTPNLLDYIQAGGRSLRETDPGGVAVRVNNAITSLGRTPTDDQIAALTDWLTQKIEDSGDGIFVTDRLGEEWPEAKAYEDVASGLLAVSVSRDPRDFILWFRPEVVENVNWGGNPTKPVEVGPNGIRLTPRKSFEVWTETVRGRATPWNLADKDAAFDLRVSLLDVVLRRIEVANRERERAYQQERLLMAELDHRVKNTLANISALISQTSRSAHSLTDFATGLNRRIQSMAKAHSLLTKSRWEGVNLLNLIREEIDHFNSGDAGMTMVGGPDVLLAPKAALSLSLALHELTTNAAKYGALSVHSGRLSLRWQLTAEGGLALEWRETGGPAVQEPKRRGFGTTLIQRALSMETGGRSEVRFEPGGVACDIFLPPAAIARASGYPVEPVAEKAPPPAPPQPELARRILVVEDSSLVIMTMEGVMEDLGWEMVGPATRVDRALELAASEDVDAALLDVNLDGEMSWDIARILRERKIPFVFTTGYDGSTVLPDDLADVTILSKPFTGEDIERQLRLLL</sequence>
<comment type="catalytic activity">
    <reaction evidence="1">
        <text>ATP + protein L-histidine = ADP + protein N-phospho-L-histidine.</text>
        <dbReference type="EC" id="2.7.13.3"/>
    </reaction>
</comment>
<dbReference type="RefSeq" id="WP_344708314.1">
    <property type="nucleotide sequence ID" value="NZ_BAAAZD010000001.1"/>
</dbReference>
<evidence type="ECO:0000256" key="1">
    <source>
        <dbReference type="ARBA" id="ARBA00000085"/>
    </source>
</evidence>
<dbReference type="InterPro" id="IPR035965">
    <property type="entry name" value="PAS-like_dom_sf"/>
</dbReference>
<evidence type="ECO:0000259" key="14">
    <source>
        <dbReference type="PROSITE" id="PS50110"/>
    </source>
</evidence>
<dbReference type="InterPro" id="IPR016132">
    <property type="entry name" value="Phyto_chromo_attachment"/>
</dbReference>
<keyword evidence="11" id="KW-0675">Receptor</keyword>
<evidence type="ECO:0000259" key="13">
    <source>
        <dbReference type="PROSITE" id="PS50046"/>
    </source>
</evidence>
<keyword evidence="3" id="KW-0600">Photoreceptor protein</keyword>
<evidence type="ECO:0000313" key="16">
    <source>
        <dbReference type="Proteomes" id="UP001501310"/>
    </source>
</evidence>
<dbReference type="Pfam" id="PF07536">
    <property type="entry name" value="HWE_HK"/>
    <property type="match status" value="1"/>
</dbReference>
<dbReference type="InterPro" id="IPR001294">
    <property type="entry name" value="Phytochrome"/>
</dbReference>
<dbReference type="PROSITE" id="PS50046">
    <property type="entry name" value="PHYTOCHROME_2"/>
    <property type="match status" value="1"/>
</dbReference>
<dbReference type="SMART" id="SM00911">
    <property type="entry name" value="HWE_HK"/>
    <property type="match status" value="1"/>
</dbReference>
<dbReference type="InterPro" id="IPR011102">
    <property type="entry name" value="Sig_transdc_His_kinase_HWE"/>
</dbReference>
<dbReference type="GO" id="GO:0016301">
    <property type="term" value="F:kinase activity"/>
    <property type="evidence" value="ECO:0007669"/>
    <property type="project" value="UniProtKB-KW"/>
</dbReference>
<evidence type="ECO:0000256" key="7">
    <source>
        <dbReference type="ARBA" id="ARBA00022741"/>
    </source>
</evidence>
<evidence type="ECO:0000256" key="11">
    <source>
        <dbReference type="ARBA" id="ARBA00023170"/>
    </source>
</evidence>
<keyword evidence="5" id="KW-0716">Sensory transduction</keyword>
<dbReference type="SMART" id="SM00448">
    <property type="entry name" value="REC"/>
    <property type="match status" value="1"/>
</dbReference>
<evidence type="ECO:0000256" key="4">
    <source>
        <dbReference type="ARBA" id="ARBA00022553"/>
    </source>
</evidence>
<dbReference type="InterPro" id="IPR001789">
    <property type="entry name" value="Sig_transdc_resp-reg_receiver"/>
</dbReference>
<dbReference type="PRINTS" id="PR01033">
    <property type="entry name" value="PHYTOCHROME"/>
</dbReference>
<organism evidence="15 16">
    <name type="scientific">Sphingomonas humi</name>
    <dbReference type="NCBI Taxonomy" id="335630"/>
    <lineage>
        <taxon>Bacteria</taxon>
        <taxon>Pseudomonadati</taxon>
        <taxon>Pseudomonadota</taxon>
        <taxon>Alphaproteobacteria</taxon>
        <taxon>Sphingomonadales</taxon>
        <taxon>Sphingomonadaceae</taxon>
        <taxon>Sphingomonas</taxon>
    </lineage>
</organism>